<dbReference type="InterPro" id="IPR001283">
    <property type="entry name" value="CRISP-related"/>
</dbReference>
<dbReference type="Pfam" id="PF00188">
    <property type="entry name" value="CAP"/>
    <property type="match status" value="1"/>
</dbReference>
<dbReference type="AlphaFoldDB" id="A0AA36M8C3"/>
<evidence type="ECO:0000313" key="3">
    <source>
        <dbReference type="Proteomes" id="UP001176961"/>
    </source>
</evidence>
<dbReference type="SMART" id="SM00198">
    <property type="entry name" value="SCP"/>
    <property type="match status" value="1"/>
</dbReference>
<name>A0AA36M8C3_CYLNA</name>
<organism evidence="2 3">
    <name type="scientific">Cylicocyclus nassatus</name>
    <name type="common">Nematode worm</name>
    <dbReference type="NCBI Taxonomy" id="53992"/>
    <lineage>
        <taxon>Eukaryota</taxon>
        <taxon>Metazoa</taxon>
        <taxon>Ecdysozoa</taxon>
        <taxon>Nematoda</taxon>
        <taxon>Chromadorea</taxon>
        <taxon>Rhabditida</taxon>
        <taxon>Rhabditina</taxon>
        <taxon>Rhabditomorpha</taxon>
        <taxon>Strongyloidea</taxon>
        <taxon>Strongylidae</taxon>
        <taxon>Cylicocyclus</taxon>
    </lineage>
</organism>
<dbReference type="EMBL" id="CATQJL010000305">
    <property type="protein sequence ID" value="CAJ0601443.1"/>
    <property type="molecule type" value="Genomic_DNA"/>
</dbReference>
<gene>
    <name evidence="2" type="ORF">CYNAS_LOCUS13426</name>
</gene>
<feature type="domain" description="SCP" evidence="1">
    <location>
        <begin position="124"/>
        <end position="280"/>
    </location>
</feature>
<evidence type="ECO:0000259" key="1">
    <source>
        <dbReference type="SMART" id="SM00198"/>
    </source>
</evidence>
<dbReference type="PRINTS" id="PR00837">
    <property type="entry name" value="V5TPXLIKE"/>
</dbReference>
<dbReference type="PRINTS" id="PR00838">
    <property type="entry name" value="V5ALLERGEN"/>
</dbReference>
<dbReference type="InterPro" id="IPR014044">
    <property type="entry name" value="CAP_dom"/>
</dbReference>
<dbReference type="Proteomes" id="UP001176961">
    <property type="component" value="Unassembled WGS sequence"/>
</dbReference>
<accession>A0AA36M8C3</accession>
<dbReference type="PANTHER" id="PTHR10334">
    <property type="entry name" value="CYSTEINE-RICH SECRETORY PROTEIN-RELATED"/>
    <property type="match status" value="1"/>
</dbReference>
<proteinExistence type="predicted"/>
<dbReference type="InterPro" id="IPR002413">
    <property type="entry name" value="V5_allergen-like"/>
</dbReference>
<dbReference type="SUPFAM" id="SSF55797">
    <property type="entry name" value="PR-1-like"/>
    <property type="match status" value="1"/>
</dbReference>
<sequence>MMKTITSCLWINTTCSLIFRTYKREVQWLQLSERFIMLLLQYFKFHIISALLALEVSGKAKFPEDDLPGIFFVNNPKLNKLTGSEREELPGQAGDLGGSGAINLGDTEDYGGDIPNCGTSMTAKQRETLLEIHNKYRSEVAKGEYTIKTPKGKFRSLPPATRMYKLKYNCSLENSAVKWAIETKCKMIHTKGASYGENLFLAWGDTRPNRSDYAAASAPSSWSEEIRKFGISTLDEWRREIGHATQVFTARTKWIGCGIHTCGDTLSLVCHYYPGGNIVGVDMYTPGKTLSECGKNASNENLDENTGLCI</sequence>
<keyword evidence="3" id="KW-1185">Reference proteome</keyword>
<evidence type="ECO:0000313" key="2">
    <source>
        <dbReference type="EMBL" id="CAJ0601443.1"/>
    </source>
</evidence>
<comment type="caution">
    <text evidence="2">The sequence shown here is derived from an EMBL/GenBank/DDBJ whole genome shotgun (WGS) entry which is preliminary data.</text>
</comment>
<protein>
    <recommendedName>
        <fullName evidence="1">SCP domain-containing protein</fullName>
    </recommendedName>
</protein>
<dbReference type="InterPro" id="IPR035940">
    <property type="entry name" value="CAP_sf"/>
</dbReference>
<dbReference type="CDD" id="cd05380">
    <property type="entry name" value="CAP_euk"/>
    <property type="match status" value="1"/>
</dbReference>
<reference evidence="2" key="1">
    <citation type="submission" date="2023-07" db="EMBL/GenBank/DDBJ databases">
        <authorList>
            <consortium name="CYATHOMIX"/>
        </authorList>
    </citation>
    <scope>NUCLEOTIDE SEQUENCE</scope>
    <source>
        <strain evidence="2">N/A</strain>
    </source>
</reference>
<dbReference type="Gene3D" id="3.40.33.10">
    <property type="entry name" value="CAP"/>
    <property type="match status" value="1"/>
</dbReference>